<protein>
    <recommendedName>
        <fullName evidence="5">HTH araC/xylS-type domain-containing protein</fullName>
    </recommendedName>
</protein>
<organism evidence="6 7">
    <name type="scientific">Nibricoccus aquaticus</name>
    <dbReference type="NCBI Taxonomy" id="2576891"/>
    <lineage>
        <taxon>Bacteria</taxon>
        <taxon>Pseudomonadati</taxon>
        <taxon>Verrucomicrobiota</taxon>
        <taxon>Opitutia</taxon>
        <taxon>Opitutales</taxon>
        <taxon>Opitutaceae</taxon>
        <taxon>Nibricoccus</taxon>
    </lineage>
</organism>
<dbReference type="SMART" id="SM00342">
    <property type="entry name" value="HTH_ARAC"/>
    <property type="match status" value="1"/>
</dbReference>
<dbReference type="Proteomes" id="UP000217265">
    <property type="component" value="Chromosome"/>
</dbReference>
<dbReference type="EMBL" id="CP023344">
    <property type="protein sequence ID" value="ATC64622.1"/>
    <property type="molecule type" value="Genomic_DNA"/>
</dbReference>
<reference evidence="6 7" key="1">
    <citation type="submission" date="2017-09" db="EMBL/GenBank/DDBJ databases">
        <title>Complete genome sequence of Verrucomicrobial strain HZ-65, isolated from freshwater.</title>
        <authorList>
            <person name="Choi A."/>
        </authorList>
    </citation>
    <scope>NUCLEOTIDE SEQUENCE [LARGE SCALE GENOMIC DNA]</scope>
    <source>
        <strain evidence="6 7">HZ-65</strain>
    </source>
</reference>
<dbReference type="GO" id="GO:0043565">
    <property type="term" value="F:sequence-specific DNA binding"/>
    <property type="evidence" value="ECO:0007669"/>
    <property type="project" value="InterPro"/>
</dbReference>
<dbReference type="OrthoDB" id="2060755at2"/>
<name>A0A290QL26_9BACT</name>
<dbReference type="Gene3D" id="2.60.120.280">
    <property type="entry name" value="Regulatory protein AraC"/>
    <property type="match status" value="1"/>
</dbReference>
<evidence type="ECO:0000256" key="1">
    <source>
        <dbReference type="ARBA" id="ARBA00023015"/>
    </source>
</evidence>
<dbReference type="PRINTS" id="PR00032">
    <property type="entry name" value="HTHARAC"/>
</dbReference>
<dbReference type="InterPro" id="IPR020449">
    <property type="entry name" value="Tscrpt_reg_AraC-type_HTH"/>
</dbReference>
<dbReference type="InterPro" id="IPR050204">
    <property type="entry name" value="AraC_XylS_family_regulators"/>
</dbReference>
<evidence type="ECO:0000313" key="6">
    <source>
        <dbReference type="EMBL" id="ATC64622.1"/>
    </source>
</evidence>
<evidence type="ECO:0000256" key="2">
    <source>
        <dbReference type="ARBA" id="ARBA00023125"/>
    </source>
</evidence>
<dbReference type="SUPFAM" id="SSF51215">
    <property type="entry name" value="Regulatory protein AraC"/>
    <property type="match status" value="1"/>
</dbReference>
<keyword evidence="2" id="KW-0238">DNA-binding</keyword>
<evidence type="ECO:0000256" key="3">
    <source>
        <dbReference type="ARBA" id="ARBA00023159"/>
    </source>
</evidence>
<dbReference type="Pfam" id="PF02311">
    <property type="entry name" value="AraC_binding"/>
    <property type="match status" value="1"/>
</dbReference>
<proteinExistence type="predicted"/>
<gene>
    <name evidence="6" type="ORF">CMV30_12005</name>
</gene>
<dbReference type="SUPFAM" id="SSF46689">
    <property type="entry name" value="Homeodomain-like"/>
    <property type="match status" value="1"/>
</dbReference>
<dbReference type="Pfam" id="PF12833">
    <property type="entry name" value="HTH_18"/>
    <property type="match status" value="1"/>
</dbReference>
<dbReference type="Gene3D" id="1.10.10.60">
    <property type="entry name" value="Homeodomain-like"/>
    <property type="match status" value="2"/>
</dbReference>
<dbReference type="InterPro" id="IPR037923">
    <property type="entry name" value="HTH-like"/>
</dbReference>
<sequence>MPSALKYRAEPWLQSPLRTAVGEIELAGLLRNVTGLDPANMRILRRFTLVLMVEGRGYYQDARGTKLEWAAGDVVLVFPEIAHAYGPLPGTEWAQIYFVFDGPQFQLWRAQGLLAPERPVLRLGSPDYWRRRLHDVVKGESQHSPGASLRSVGRFLQVLAQMVATDADKSSQSGREAWLERSLQLLGDRTSEGWPSPQAVARQVGFNYENFRKRFVQQTGESPGRYQKRRRLDWACAAIYHGEHSFKQVAEELGFCDVFHFSKAFKQHIGQTPSEYRRRARG</sequence>
<dbReference type="InterPro" id="IPR003313">
    <property type="entry name" value="AraC-bd"/>
</dbReference>
<feature type="domain" description="HTH araC/xylS-type" evidence="5">
    <location>
        <begin position="180"/>
        <end position="279"/>
    </location>
</feature>
<dbReference type="AlphaFoldDB" id="A0A290QL26"/>
<dbReference type="PROSITE" id="PS00041">
    <property type="entry name" value="HTH_ARAC_FAMILY_1"/>
    <property type="match status" value="1"/>
</dbReference>
<keyword evidence="3" id="KW-0010">Activator</keyword>
<dbReference type="KEGG" id="vbh:CMV30_12005"/>
<evidence type="ECO:0000259" key="5">
    <source>
        <dbReference type="PROSITE" id="PS01124"/>
    </source>
</evidence>
<accession>A0A290QL26</accession>
<keyword evidence="4" id="KW-0804">Transcription</keyword>
<dbReference type="PANTHER" id="PTHR46796">
    <property type="entry name" value="HTH-TYPE TRANSCRIPTIONAL ACTIVATOR RHAS-RELATED"/>
    <property type="match status" value="1"/>
</dbReference>
<keyword evidence="1" id="KW-0805">Transcription regulation</keyword>
<dbReference type="InterPro" id="IPR018062">
    <property type="entry name" value="HTH_AraC-typ_CS"/>
</dbReference>
<dbReference type="InterPro" id="IPR009057">
    <property type="entry name" value="Homeodomain-like_sf"/>
</dbReference>
<dbReference type="GO" id="GO:0003700">
    <property type="term" value="F:DNA-binding transcription factor activity"/>
    <property type="evidence" value="ECO:0007669"/>
    <property type="project" value="InterPro"/>
</dbReference>
<evidence type="ECO:0000256" key="4">
    <source>
        <dbReference type="ARBA" id="ARBA00023163"/>
    </source>
</evidence>
<dbReference type="PROSITE" id="PS01124">
    <property type="entry name" value="HTH_ARAC_FAMILY_2"/>
    <property type="match status" value="1"/>
</dbReference>
<dbReference type="RefSeq" id="WP_096056253.1">
    <property type="nucleotide sequence ID" value="NZ_CP023344.1"/>
</dbReference>
<keyword evidence="7" id="KW-1185">Reference proteome</keyword>
<evidence type="ECO:0000313" key="7">
    <source>
        <dbReference type="Proteomes" id="UP000217265"/>
    </source>
</evidence>
<dbReference type="InterPro" id="IPR018060">
    <property type="entry name" value="HTH_AraC"/>
</dbReference>